<dbReference type="InterPro" id="IPR037401">
    <property type="entry name" value="SnoaL-like"/>
</dbReference>
<keyword evidence="3" id="KW-1185">Reference proteome</keyword>
<proteinExistence type="predicted"/>
<accession>A0ABU7IYR7</accession>
<feature type="domain" description="SnoaL-like" evidence="1">
    <location>
        <begin position="11"/>
        <end position="107"/>
    </location>
</feature>
<sequence length="122" mass="14221">MTDTNKIILQKANEAVSKGNYEEFLQYCTDDTKWIFVGDQILNGKEAVRKWMLNEYIEPPQNEVKHLIAENDYLTAMGQITVMNESGKGIQYSYCDVWKFRDGKMAELMAYVIEHKDLKDDI</sequence>
<dbReference type="Gene3D" id="3.10.450.50">
    <property type="match status" value="1"/>
</dbReference>
<dbReference type="InterPro" id="IPR032710">
    <property type="entry name" value="NTF2-like_dom_sf"/>
</dbReference>
<protein>
    <submittedName>
        <fullName evidence="2">Nuclear transport factor 2 family protein</fullName>
    </submittedName>
</protein>
<dbReference type="EMBL" id="JAZDDG010000009">
    <property type="protein sequence ID" value="MEE1977983.1"/>
    <property type="molecule type" value="Genomic_DNA"/>
</dbReference>
<gene>
    <name evidence="2" type="ORF">V1I91_18035</name>
</gene>
<dbReference type="SUPFAM" id="SSF54427">
    <property type="entry name" value="NTF2-like"/>
    <property type="match status" value="1"/>
</dbReference>
<evidence type="ECO:0000313" key="3">
    <source>
        <dbReference type="Proteomes" id="UP001356308"/>
    </source>
</evidence>
<dbReference type="RefSeq" id="WP_272652662.1">
    <property type="nucleotide sequence ID" value="NZ_JAZDDG010000009.1"/>
</dbReference>
<comment type="caution">
    <text evidence="2">The sequence shown here is derived from an EMBL/GenBank/DDBJ whole genome shotgun (WGS) entry which is preliminary data.</text>
</comment>
<name>A0ABU7IYR7_9FLAO</name>
<evidence type="ECO:0000313" key="2">
    <source>
        <dbReference type="EMBL" id="MEE1977983.1"/>
    </source>
</evidence>
<reference evidence="2 3" key="1">
    <citation type="submission" date="2024-01" db="EMBL/GenBank/DDBJ databases">
        <title>Maribacter spp. originated from different algae showed divergent polysaccharides utilization ability.</title>
        <authorList>
            <person name="Wang H."/>
            <person name="Wu Y."/>
        </authorList>
    </citation>
    <scope>NUCLEOTIDE SEQUENCE [LARGE SCALE GENOMIC DNA]</scope>
    <source>
        <strain evidence="2 3">PR1</strain>
    </source>
</reference>
<organism evidence="2 3">
    <name type="scientific">Maribacter cobaltidurans</name>
    <dbReference type="NCBI Taxonomy" id="1178778"/>
    <lineage>
        <taxon>Bacteria</taxon>
        <taxon>Pseudomonadati</taxon>
        <taxon>Bacteroidota</taxon>
        <taxon>Flavobacteriia</taxon>
        <taxon>Flavobacteriales</taxon>
        <taxon>Flavobacteriaceae</taxon>
        <taxon>Maribacter</taxon>
    </lineage>
</organism>
<evidence type="ECO:0000259" key="1">
    <source>
        <dbReference type="Pfam" id="PF12680"/>
    </source>
</evidence>
<dbReference type="Proteomes" id="UP001356308">
    <property type="component" value="Unassembled WGS sequence"/>
</dbReference>
<dbReference type="Pfam" id="PF12680">
    <property type="entry name" value="SnoaL_2"/>
    <property type="match status" value="1"/>
</dbReference>